<accession>A0A7C8NHH0</accession>
<comment type="caution">
    <text evidence="1">The sequence shown here is derived from an EMBL/GenBank/DDBJ whole genome shotgun (WGS) entry which is preliminary data.</text>
</comment>
<name>A0A7C8NHH0_ORBOL</name>
<dbReference type="AlphaFoldDB" id="A0A7C8NHH0"/>
<dbReference type="EMBL" id="WIQW01000024">
    <property type="protein sequence ID" value="KAF3101214.1"/>
    <property type="molecule type" value="Genomic_DNA"/>
</dbReference>
<gene>
    <name evidence="1" type="ORF">TWF102_012011</name>
</gene>
<proteinExistence type="predicted"/>
<evidence type="ECO:0000313" key="2">
    <source>
        <dbReference type="Proteomes" id="UP000475325"/>
    </source>
</evidence>
<dbReference type="Proteomes" id="UP000475325">
    <property type="component" value="Unassembled WGS sequence"/>
</dbReference>
<organism evidence="1 2">
    <name type="scientific">Orbilia oligospora</name>
    <name type="common">Nematode-trapping fungus</name>
    <name type="synonym">Arthrobotrys oligospora</name>
    <dbReference type="NCBI Taxonomy" id="2813651"/>
    <lineage>
        <taxon>Eukaryota</taxon>
        <taxon>Fungi</taxon>
        <taxon>Dikarya</taxon>
        <taxon>Ascomycota</taxon>
        <taxon>Pezizomycotina</taxon>
        <taxon>Orbiliomycetes</taxon>
        <taxon>Orbiliales</taxon>
        <taxon>Orbiliaceae</taxon>
        <taxon>Orbilia</taxon>
    </lineage>
</organism>
<evidence type="ECO:0000313" key="1">
    <source>
        <dbReference type="EMBL" id="KAF3101214.1"/>
    </source>
</evidence>
<sequence length="120" mass="13295">MFQPGFQFRGSLGGFACSPGYSRSNVVLVPATSLFRIGYPPSHWKHLRLVRARDAYLDRLHFPAKNAGASWLPGTARRTERFGLQPPSPFCHSGTVSHQTNGTSFTTCITTMATIYRMST</sequence>
<reference evidence="1 2" key="1">
    <citation type="submission" date="2019-06" db="EMBL/GenBank/DDBJ databases">
        <authorList>
            <person name="Palmer J.M."/>
        </authorList>
    </citation>
    <scope>NUCLEOTIDE SEQUENCE [LARGE SCALE GENOMIC DNA]</scope>
    <source>
        <strain evidence="1 2">TWF102</strain>
    </source>
</reference>
<protein>
    <submittedName>
        <fullName evidence="1">Uncharacterized protein</fullName>
    </submittedName>
</protein>